<proteinExistence type="predicted"/>
<accession>A0A9D3X0A4</accession>
<dbReference type="GO" id="GO:0045211">
    <property type="term" value="C:postsynaptic membrane"/>
    <property type="evidence" value="ECO:0007669"/>
    <property type="project" value="TreeGrafter"/>
</dbReference>
<dbReference type="GO" id="GO:0030027">
    <property type="term" value="C:lamellipodium"/>
    <property type="evidence" value="ECO:0007669"/>
    <property type="project" value="TreeGrafter"/>
</dbReference>
<dbReference type="AlphaFoldDB" id="A0A9D3X0A4"/>
<dbReference type="GO" id="GO:0048812">
    <property type="term" value="P:neuron projection morphogenesis"/>
    <property type="evidence" value="ECO:0007669"/>
    <property type="project" value="TreeGrafter"/>
</dbReference>
<feature type="region of interest" description="Disordered" evidence="1">
    <location>
        <begin position="863"/>
        <end position="882"/>
    </location>
</feature>
<comment type="caution">
    <text evidence="3">The sequence shown here is derived from an EMBL/GenBank/DDBJ whole genome shotgun (WGS) entry which is preliminary data.</text>
</comment>
<feature type="compositionally biased region" description="Pro residues" evidence="1">
    <location>
        <begin position="368"/>
        <end position="386"/>
    </location>
</feature>
<dbReference type="PANTHER" id="PTHR10829:SF9">
    <property type="entry name" value="ADF-H DOMAIN-CONTAINING PROTEIN"/>
    <property type="match status" value="1"/>
</dbReference>
<sequence>MSRLDLDTHRLALLAAKEDIGSRRVSADWAIFAYGKHNELKLLDSGAGGVDELAGKFSSSSVMYGLCRVQDPSSGQPRIILINWVGEQVPESHRQTCAGHLPAIKAFFKEASLVLGARRPDEVTQEGLHRVLSRLTPAGGSASRRAPASGSEELVGTNYRKTNPALEIRRTKRDSFWAQAEREEEQRKEEERRRLLEERKRWERERMEEEKREAAERERKFKEKERLIEEQRKEQARLEAEERRKEKARWEQQQREHEEAMRDRFRRSESIEKAVEAATLVSQRSQNPRDFFRQRERSSSTSGAQSPPSPLGVRPGAPHRPYLRYQRSLTESAYIFRRPEPPTSPGDFLPAPSSPRPAESSSSRAAPPASPRRPTPLPPTSPPRAQPLPLTSPRRTGPLSPTSPRGTEPLPPTSLLGAQPLSPTSLPGAQPLPPTSLPRAQPLSPTSLLGAQPLPPTSLPGAQPLPPTSPRGTEPLSPTSLPGAQPLSPTSPPRAQPLSPTSLPGAQPLPPTSPRGTEPLSPTSLPGAQPLPPTSLPRAQPLPPTSPRGTAPLSPTSLPGAQLLSPTCPRGTEPLPPTSPHGTGPLLPAIQPRTKDSFHISPDGTMTLPPISLAEPGSPSPARAESPSPLRAGSPPPASSPPPPRAGSPPLHSLPSATPPSPVSLSQPPATFLPMEEDAPCMAPISLQGPSEGSLLAELVPTEGPHGSRPDVPTGPLADPTNPALAGGEPAQSCPVLSSAGSCSLEPLPQAVPPWPWHPGPSTAAAPMPGKDPMAGGEAPLEPSHGLCLAPEASPAELLPESGHNGIAGQETGRWPELRDLELELELEPGEKGALSGGAKLQLQAAWDPPAGDTAWVSLQGGARRAALEGGEAVEGPSPRTA</sequence>
<feature type="compositionally biased region" description="Low complexity" evidence="1">
    <location>
        <begin position="356"/>
        <end position="367"/>
    </location>
</feature>
<dbReference type="GO" id="GO:0051015">
    <property type="term" value="F:actin filament binding"/>
    <property type="evidence" value="ECO:0007669"/>
    <property type="project" value="TreeGrafter"/>
</dbReference>
<dbReference type="GO" id="GO:0061003">
    <property type="term" value="P:positive regulation of dendritic spine morphogenesis"/>
    <property type="evidence" value="ECO:0007669"/>
    <property type="project" value="TreeGrafter"/>
</dbReference>
<feature type="compositionally biased region" description="Pro residues" evidence="1">
    <location>
        <begin position="529"/>
        <end position="546"/>
    </location>
</feature>
<gene>
    <name evidence="3" type="ORF">KIL84_001148</name>
</gene>
<feature type="compositionally biased region" description="Basic and acidic residues" evidence="1">
    <location>
        <begin position="234"/>
        <end position="275"/>
    </location>
</feature>
<dbReference type="SUPFAM" id="SSF55753">
    <property type="entry name" value="Actin depolymerizing proteins"/>
    <property type="match status" value="1"/>
</dbReference>
<feature type="compositionally biased region" description="Pro residues" evidence="1">
    <location>
        <begin position="453"/>
        <end position="469"/>
    </location>
</feature>
<feature type="compositionally biased region" description="Low complexity" evidence="1">
    <location>
        <begin position="137"/>
        <end position="151"/>
    </location>
</feature>
<protein>
    <recommendedName>
        <fullName evidence="2">ADF-H domain-containing protein</fullName>
    </recommendedName>
</protein>
<evidence type="ECO:0000259" key="2">
    <source>
        <dbReference type="PROSITE" id="PS51263"/>
    </source>
</evidence>
<dbReference type="GO" id="GO:0014069">
    <property type="term" value="C:postsynaptic density"/>
    <property type="evidence" value="ECO:0007669"/>
    <property type="project" value="TreeGrafter"/>
</dbReference>
<dbReference type="Gene3D" id="3.40.20.10">
    <property type="entry name" value="Severin"/>
    <property type="match status" value="1"/>
</dbReference>
<feature type="compositionally biased region" description="Pro residues" evidence="1">
    <location>
        <begin position="634"/>
        <end position="647"/>
    </location>
</feature>
<dbReference type="InterPro" id="IPR002108">
    <property type="entry name" value="ADF-H"/>
</dbReference>
<dbReference type="EMBL" id="JAHDVG010000484">
    <property type="protein sequence ID" value="KAH1170163.1"/>
    <property type="molecule type" value="Genomic_DNA"/>
</dbReference>
<dbReference type="PANTHER" id="PTHR10829">
    <property type="entry name" value="CORTACTIN AND DREBRIN"/>
    <property type="match status" value="1"/>
</dbReference>
<feature type="region of interest" description="Disordered" evidence="1">
    <location>
        <begin position="234"/>
        <end position="788"/>
    </location>
</feature>
<dbReference type="GO" id="GO:0005884">
    <property type="term" value="C:actin filament"/>
    <property type="evidence" value="ECO:0007669"/>
    <property type="project" value="TreeGrafter"/>
</dbReference>
<dbReference type="PROSITE" id="PS51263">
    <property type="entry name" value="ADF_H"/>
    <property type="match status" value="1"/>
</dbReference>
<feature type="compositionally biased region" description="Low complexity" evidence="1">
    <location>
        <begin position="863"/>
        <end position="876"/>
    </location>
</feature>
<dbReference type="GO" id="GO:0045773">
    <property type="term" value="P:positive regulation of axon extension"/>
    <property type="evidence" value="ECO:0007669"/>
    <property type="project" value="TreeGrafter"/>
</dbReference>
<feature type="domain" description="ADF-H" evidence="2">
    <location>
        <begin position="5"/>
        <end position="133"/>
    </location>
</feature>
<keyword evidence="4" id="KW-1185">Reference proteome</keyword>
<evidence type="ECO:0000256" key="1">
    <source>
        <dbReference type="SAM" id="MobiDB-lite"/>
    </source>
</evidence>
<evidence type="ECO:0000313" key="4">
    <source>
        <dbReference type="Proteomes" id="UP000827986"/>
    </source>
</evidence>
<dbReference type="SMART" id="SM00102">
    <property type="entry name" value="ADF"/>
    <property type="match status" value="1"/>
</dbReference>
<evidence type="ECO:0000313" key="3">
    <source>
        <dbReference type="EMBL" id="KAH1170163.1"/>
    </source>
</evidence>
<reference evidence="3" key="1">
    <citation type="submission" date="2021-09" db="EMBL/GenBank/DDBJ databases">
        <title>The genome of Mauremys mutica provides insights into the evolution of semi-aquatic lifestyle.</title>
        <authorList>
            <person name="Gong S."/>
            <person name="Gao Y."/>
        </authorList>
    </citation>
    <scope>NUCLEOTIDE SEQUENCE</scope>
    <source>
        <strain evidence="3">MM-2020</strain>
        <tissue evidence="3">Muscle</tissue>
    </source>
</reference>
<dbReference type="GO" id="GO:0030864">
    <property type="term" value="C:cortical actin cytoskeleton"/>
    <property type="evidence" value="ECO:0007669"/>
    <property type="project" value="TreeGrafter"/>
</dbReference>
<dbReference type="Proteomes" id="UP000827986">
    <property type="component" value="Unassembled WGS sequence"/>
</dbReference>
<dbReference type="GO" id="GO:0098974">
    <property type="term" value="P:postsynaptic actin cytoskeleton organization"/>
    <property type="evidence" value="ECO:0007669"/>
    <property type="project" value="TreeGrafter"/>
</dbReference>
<dbReference type="InterPro" id="IPR029006">
    <property type="entry name" value="ADF-H/Gelsolin-like_dom_sf"/>
</dbReference>
<dbReference type="GO" id="GO:0030427">
    <property type="term" value="C:site of polarized growth"/>
    <property type="evidence" value="ECO:0007669"/>
    <property type="project" value="TreeGrafter"/>
</dbReference>
<organism evidence="3 4">
    <name type="scientific">Mauremys mutica</name>
    <name type="common">yellowpond turtle</name>
    <dbReference type="NCBI Taxonomy" id="74926"/>
    <lineage>
        <taxon>Eukaryota</taxon>
        <taxon>Metazoa</taxon>
        <taxon>Chordata</taxon>
        <taxon>Craniata</taxon>
        <taxon>Vertebrata</taxon>
        <taxon>Euteleostomi</taxon>
        <taxon>Archelosauria</taxon>
        <taxon>Testudinata</taxon>
        <taxon>Testudines</taxon>
        <taxon>Cryptodira</taxon>
        <taxon>Durocryptodira</taxon>
        <taxon>Testudinoidea</taxon>
        <taxon>Geoemydidae</taxon>
        <taxon>Geoemydinae</taxon>
        <taxon>Mauremys</taxon>
    </lineage>
</organism>
<dbReference type="GO" id="GO:0030425">
    <property type="term" value="C:dendrite"/>
    <property type="evidence" value="ECO:0007669"/>
    <property type="project" value="TreeGrafter"/>
</dbReference>
<feature type="compositionally biased region" description="Pro residues" evidence="1">
    <location>
        <begin position="750"/>
        <end position="759"/>
    </location>
</feature>
<name>A0A9D3X0A4_9SAUR</name>
<dbReference type="Pfam" id="PF00241">
    <property type="entry name" value="Cofilin_ADF"/>
    <property type="match status" value="1"/>
</dbReference>
<feature type="region of interest" description="Disordered" evidence="1">
    <location>
        <begin position="134"/>
        <end position="158"/>
    </location>
</feature>
<feature type="compositionally biased region" description="Low complexity" evidence="1">
    <location>
        <begin position="614"/>
        <end position="633"/>
    </location>
</feature>
<dbReference type="GO" id="GO:0030833">
    <property type="term" value="P:regulation of actin filament polymerization"/>
    <property type="evidence" value="ECO:0007669"/>
    <property type="project" value="TreeGrafter"/>
</dbReference>